<evidence type="ECO:0000313" key="1">
    <source>
        <dbReference type="EMBL" id="RDX77810.1"/>
    </source>
</evidence>
<sequence length="71" mass="8388">MFPQGASIAYKEKLESDAKYYIWDDRYLWRLYNDQIIRSRSSIFVIQHPKAAIMDREQLGKSYIVCSIGPL</sequence>
<dbReference type="EMBL" id="QJKJ01009063">
    <property type="protein sequence ID" value="RDX77810.1"/>
    <property type="molecule type" value="Genomic_DNA"/>
</dbReference>
<reference evidence="1" key="1">
    <citation type="submission" date="2018-05" db="EMBL/GenBank/DDBJ databases">
        <title>Draft genome of Mucuna pruriens seed.</title>
        <authorList>
            <person name="Nnadi N.E."/>
            <person name="Vos R."/>
            <person name="Hasami M.H."/>
            <person name="Devisetty U.K."/>
            <person name="Aguiy J.C."/>
        </authorList>
    </citation>
    <scope>NUCLEOTIDE SEQUENCE [LARGE SCALE GENOMIC DNA]</scope>
    <source>
        <strain evidence="1">JCA_2017</strain>
    </source>
</reference>
<dbReference type="OrthoDB" id="2286242at2759"/>
<comment type="caution">
    <text evidence="1">The sequence shown here is derived from an EMBL/GenBank/DDBJ whole genome shotgun (WGS) entry which is preliminary data.</text>
</comment>
<dbReference type="AlphaFoldDB" id="A0A371FHU3"/>
<feature type="non-terminal residue" evidence="1">
    <location>
        <position position="1"/>
    </location>
</feature>
<name>A0A371FHU3_MUCPR</name>
<accession>A0A371FHU3</accession>
<gene>
    <name evidence="1" type="ORF">CR513_42021</name>
</gene>
<organism evidence="1 2">
    <name type="scientific">Mucuna pruriens</name>
    <name type="common">Velvet bean</name>
    <name type="synonym">Dolichos pruriens</name>
    <dbReference type="NCBI Taxonomy" id="157652"/>
    <lineage>
        <taxon>Eukaryota</taxon>
        <taxon>Viridiplantae</taxon>
        <taxon>Streptophyta</taxon>
        <taxon>Embryophyta</taxon>
        <taxon>Tracheophyta</taxon>
        <taxon>Spermatophyta</taxon>
        <taxon>Magnoliopsida</taxon>
        <taxon>eudicotyledons</taxon>
        <taxon>Gunneridae</taxon>
        <taxon>Pentapetalae</taxon>
        <taxon>rosids</taxon>
        <taxon>fabids</taxon>
        <taxon>Fabales</taxon>
        <taxon>Fabaceae</taxon>
        <taxon>Papilionoideae</taxon>
        <taxon>50 kb inversion clade</taxon>
        <taxon>NPAAA clade</taxon>
        <taxon>indigoferoid/millettioid clade</taxon>
        <taxon>Phaseoleae</taxon>
        <taxon>Mucuna</taxon>
    </lineage>
</organism>
<keyword evidence="2" id="KW-1185">Reference proteome</keyword>
<protein>
    <submittedName>
        <fullName evidence="1">Uncharacterized protein</fullName>
    </submittedName>
</protein>
<evidence type="ECO:0000313" key="2">
    <source>
        <dbReference type="Proteomes" id="UP000257109"/>
    </source>
</evidence>
<proteinExistence type="predicted"/>
<dbReference type="Proteomes" id="UP000257109">
    <property type="component" value="Unassembled WGS sequence"/>
</dbReference>